<dbReference type="InParanoid" id="A0A2K2DJD1"/>
<dbReference type="Proteomes" id="UP000008810">
    <property type="component" value="Chromosome 1"/>
</dbReference>
<feature type="region of interest" description="Disordered" evidence="1">
    <location>
        <begin position="35"/>
        <end position="80"/>
    </location>
</feature>
<evidence type="ECO:0000256" key="1">
    <source>
        <dbReference type="SAM" id="MobiDB-lite"/>
    </source>
</evidence>
<protein>
    <submittedName>
        <fullName evidence="2 3">Uncharacterized protein</fullName>
    </submittedName>
</protein>
<evidence type="ECO:0000313" key="4">
    <source>
        <dbReference type="Proteomes" id="UP000008810"/>
    </source>
</evidence>
<organism evidence="2">
    <name type="scientific">Brachypodium distachyon</name>
    <name type="common">Purple false brome</name>
    <name type="synonym">Trachynia distachya</name>
    <dbReference type="NCBI Taxonomy" id="15368"/>
    <lineage>
        <taxon>Eukaryota</taxon>
        <taxon>Viridiplantae</taxon>
        <taxon>Streptophyta</taxon>
        <taxon>Embryophyta</taxon>
        <taxon>Tracheophyta</taxon>
        <taxon>Spermatophyta</taxon>
        <taxon>Magnoliopsida</taxon>
        <taxon>Liliopsida</taxon>
        <taxon>Poales</taxon>
        <taxon>Poaceae</taxon>
        <taxon>BOP clade</taxon>
        <taxon>Pooideae</taxon>
        <taxon>Stipodae</taxon>
        <taxon>Brachypodieae</taxon>
        <taxon>Brachypodium</taxon>
    </lineage>
</organism>
<dbReference type="Gramene" id="PNT74388">
    <property type="protein sequence ID" value="PNT74388"/>
    <property type="gene ID" value="BRADI_1g13845v3"/>
</dbReference>
<reference evidence="2" key="2">
    <citation type="submission" date="2017-06" db="EMBL/GenBank/DDBJ databases">
        <title>WGS assembly of Brachypodium distachyon.</title>
        <authorList>
            <consortium name="The International Brachypodium Initiative"/>
            <person name="Lucas S."/>
            <person name="Harmon-Smith M."/>
            <person name="Lail K."/>
            <person name="Tice H."/>
            <person name="Grimwood J."/>
            <person name="Bruce D."/>
            <person name="Barry K."/>
            <person name="Shu S."/>
            <person name="Lindquist E."/>
            <person name="Wang M."/>
            <person name="Pitluck S."/>
            <person name="Vogel J.P."/>
            <person name="Garvin D.F."/>
            <person name="Mockler T.C."/>
            <person name="Schmutz J."/>
            <person name="Rokhsar D."/>
            <person name="Bevan M.W."/>
        </authorList>
    </citation>
    <scope>NUCLEOTIDE SEQUENCE</scope>
    <source>
        <strain evidence="2">Bd21</strain>
    </source>
</reference>
<feature type="compositionally biased region" description="Low complexity" evidence="1">
    <location>
        <begin position="58"/>
        <end position="67"/>
    </location>
</feature>
<gene>
    <name evidence="2" type="ORF">BRADI_1g13845v3</name>
</gene>
<proteinExistence type="predicted"/>
<dbReference type="EnsemblPlants" id="PNT74388">
    <property type="protein sequence ID" value="PNT74388"/>
    <property type="gene ID" value="BRADI_1g13845v3"/>
</dbReference>
<reference evidence="3" key="3">
    <citation type="submission" date="2018-08" db="UniProtKB">
        <authorList>
            <consortium name="EnsemblPlants"/>
        </authorList>
    </citation>
    <scope>IDENTIFICATION</scope>
    <source>
        <strain evidence="3">cv. Bd21</strain>
    </source>
</reference>
<name>A0A2K2DJD1_BRADI</name>
<evidence type="ECO:0000313" key="2">
    <source>
        <dbReference type="EMBL" id="PNT74388.1"/>
    </source>
</evidence>
<dbReference type="EMBL" id="CM000880">
    <property type="protein sequence ID" value="PNT74388.1"/>
    <property type="molecule type" value="Genomic_DNA"/>
</dbReference>
<evidence type="ECO:0000313" key="3">
    <source>
        <dbReference type="EnsemblPlants" id="PNT74388"/>
    </source>
</evidence>
<dbReference type="AlphaFoldDB" id="A0A2K2DJD1"/>
<accession>A0A2K2DJD1</accession>
<reference evidence="2 3" key="1">
    <citation type="journal article" date="2010" name="Nature">
        <title>Genome sequencing and analysis of the model grass Brachypodium distachyon.</title>
        <authorList>
            <consortium name="International Brachypodium Initiative"/>
        </authorList>
    </citation>
    <scope>NUCLEOTIDE SEQUENCE [LARGE SCALE GENOMIC DNA]</scope>
    <source>
        <strain evidence="2 3">Bd21</strain>
    </source>
</reference>
<keyword evidence="4" id="KW-1185">Reference proteome</keyword>
<sequence>MSKTRRCKLCGKVDSRTMRFWSMVWLAVATLPPPRVREDRSGATARCASSCRERTTGSASPSSSNPDASRRCSAPNARRL</sequence>